<evidence type="ECO:0000313" key="1">
    <source>
        <dbReference type="EMBL" id="KIJ06966.1"/>
    </source>
</evidence>
<keyword evidence="2" id="KW-1185">Reference proteome</keyword>
<sequence length="73" mass="8198">MLHLQASASYPYHRPKILRASFTPTLLRFLTNYFSDDNMISVAVDVPPLFSLVHASIAGKIRRFTTMPCVNSA</sequence>
<reference evidence="1 2" key="1">
    <citation type="submission" date="2014-06" db="EMBL/GenBank/DDBJ databases">
        <authorList>
            <consortium name="DOE Joint Genome Institute"/>
            <person name="Kuo A."/>
            <person name="Kohler A."/>
            <person name="Nagy L.G."/>
            <person name="Floudas D."/>
            <person name="Copeland A."/>
            <person name="Barry K.W."/>
            <person name="Cichocki N."/>
            <person name="Veneault-Fourrey C."/>
            <person name="LaButti K."/>
            <person name="Lindquist E.A."/>
            <person name="Lipzen A."/>
            <person name="Lundell T."/>
            <person name="Morin E."/>
            <person name="Murat C."/>
            <person name="Sun H."/>
            <person name="Tunlid A."/>
            <person name="Henrissat B."/>
            <person name="Grigoriev I.V."/>
            <person name="Hibbett D.S."/>
            <person name="Martin F."/>
            <person name="Nordberg H.P."/>
            <person name="Cantor M.N."/>
            <person name="Hua S.X."/>
        </authorList>
    </citation>
    <scope>NUCLEOTIDE SEQUENCE [LARGE SCALE GENOMIC DNA]</scope>
    <source>
        <strain evidence="1 2">ATCC 200175</strain>
    </source>
</reference>
<gene>
    <name evidence="1" type="ORF">PAXINDRAFT_19831</name>
</gene>
<accession>A0A0C9TI27</accession>
<name>A0A0C9TI27_PAXIN</name>
<dbReference type="HOGENOM" id="CLU_2705537_0_0_1"/>
<proteinExistence type="predicted"/>
<organism evidence="1 2">
    <name type="scientific">Paxillus involutus ATCC 200175</name>
    <dbReference type="NCBI Taxonomy" id="664439"/>
    <lineage>
        <taxon>Eukaryota</taxon>
        <taxon>Fungi</taxon>
        <taxon>Dikarya</taxon>
        <taxon>Basidiomycota</taxon>
        <taxon>Agaricomycotina</taxon>
        <taxon>Agaricomycetes</taxon>
        <taxon>Agaricomycetidae</taxon>
        <taxon>Boletales</taxon>
        <taxon>Paxilineae</taxon>
        <taxon>Paxillaceae</taxon>
        <taxon>Paxillus</taxon>
    </lineage>
</organism>
<protein>
    <submittedName>
        <fullName evidence="1">Uncharacterized protein</fullName>
    </submittedName>
</protein>
<evidence type="ECO:0000313" key="2">
    <source>
        <dbReference type="Proteomes" id="UP000053647"/>
    </source>
</evidence>
<dbReference type="AlphaFoldDB" id="A0A0C9TI27"/>
<reference evidence="2" key="2">
    <citation type="submission" date="2015-01" db="EMBL/GenBank/DDBJ databases">
        <title>Evolutionary Origins and Diversification of the Mycorrhizal Mutualists.</title>
        <authorList>
            <consortium name="DOE Joint Genome Institute"/>
            <consortium name="Mycorrhizal Genomics Consortium"/>
            <person name="Kohler A."/>
            <person name="Kuo A."/>
            <person name="Nagy L.G."/>
            <person name="Floudas D."/>
            <person name="Copeland A."/>
            <person name="Barry K.W."/>
            <person name="Cichocki N."/>
            <person name="Veneault-Fourrey C."/>
            <person name="LaButti K."/>
            <person name="Lindquist E.A."/>
            <person name="Lipzen A."/>
            <person name="Lundell T."/>
            <person name="Morin E."/>
            <person name="Murat C."/>
            <person name="Riley R."/>
            <person name="Ohm R."/>
            <person name="Sun H."/>
            <person name="Tunlid A."/>
            <person name="Henrissat B."/>
            <person name="Grigoriev I.V."/>
            <person name="Hibbett D.S."/>
            <person name="Martin F."/>
        </authorList>
    </citation>
    <scope>NUCLEOTIDE SEQUENCE [LARGE SCALE GENOMIC DNA]</scope>
    <source>
        <strain evidence="2">ATCC 200175</strain>
    </source>
</reference>
<dbReference type="EMBL" id="KN820074">
    <property type="protein sequence ID" value="KIJ06966.1"/>
    <property type="molecule type" value="Genomic_DNA"/>
</dbReference>
<dbReference type="Proteomes" id="UP000053647">
    <property type="component" value="Unassembled WGS sequence"/>
</dbReference>